<evidence type="ECO:0000313" key="2">
    <source>
        <dbReference type="Proteomes" id="UP000247233"/>
    </source>
</evidence>
<dbReference type="Gene3D" id="3.30.530.20">
    <property type="match status" value="1"/>
</dbReference>
<dbReference type="Pfam" id="PF08982">
    <property type="entry name" value="AtaL"/>
    <property type="match status" value="1"/>
</dbReference>
<dbReference type="InterPro" id="IPR015075">
    <property type="entry name" value="AtaL"/>
</dbReference>
<dbReference type="EMBL" id="MSFL01000010">
    <property type="protein sequence ID" value="PWY83623.1"/>
    <property type="molecule type" value="Genomic_DNA"/>
</dbReference>
<dbReference type="STRING" id="1448321.A0A317WBA6"/>
<dbReference type="Proteomes" id="UP000247233">
    <property type="component" value="Unassembled WGS sequence"/>
</dbReference>
<dbReference type="InterPro" id="IPR023393">
    <property type="entry name" value="START-like_dom_sf"/>
</dbReference>
<sequence length="160" mass="17387">MSTNNLAFTAPVNPAGASPILTQKQVWAGLLLKIGSAETFVPNAIQSTTVVSESTDPATGNPVTIREVIFREDQRKVKETVTAYEPSRAVFVQPDGSTIGNVVSEGAEGELYLTYTFEWAHPDASKEELATFLEKEKKMSRAAVEGTIRVMRELAQNGKI</sequence>
<organism evidence="1 2">
    <name type="scientific">Aspergillus heteromorphus CBS 117.55</name>
    <dbReference type="NCBI Taxonomy" id="1448321"/>
    <lineage>
        <taxon>Eukaryota</taxon>
        <taxon>Fungi</taxon>
        <taxon>Dikarya</taxon>
        <taxon>Ascomycota</taxon>
        <taxon>Pezizomycotina</taxon>
        <taxon>Eurotiomycetes</taxon>
        <taxon>Eurotiomycetidae</taxon>
        <taxon>Eurotiales</taxon>
        <taxon>Aspergillaceae</taxon>
        <taxon>Aspergillus</taxon>
        <taxon>Aspergillus subgen. Circumdati</taxon>
    </lineage>
</organism>
<protein>
    <submittedName>
        <fullName evidence="1">DUF1857-domain-containing protein</fullName>
    </submittedName>
</protein>
<dbReference type="SUPFAM" id="SSF55961">
    <property type="entry name" value="Bet v1-like"/>
    <property type="match status" value="1"/>
</dbReference>
<dbReference type="VEuPathDB" id="FungiDB:BO70DRAFT_361712"/>
<dbReference type="CDD" id="cd08863">
    <property type="entry name" value="SRPBCC_DUF1857"/>
    <property type="match status" value="1"/>
</dbReference>
<dbReference type="AlphaFoldDB" id="A0A317WBA6"/>
<comment type="caution">
    <text evidence="1">The sequence shown here is derived from an EMBL/GenBank/DDBJ whole genome shotgun (WGS) entry which is preliminary data.</text>
</comment>
<dbReference type="OrthoDB" id="2320332at2759"/>
<evidence type="ECO:0000313" key="1">
    <source>
        <dbReference type="EMBL" id="PWY83623.1"/>
    </source>
</evidence>
<gene>
    <name evidence="1" type="ORF">BO70DRAFT_361712</name>
</gene>
<proteinExistence type="predicted"/>
<dbReference type="RefSeq" id="XP_025400066.1">
    <property type="nucleotide sequence ID" value="XM_025543106.1"/>
</dbReference>
<accession>A0A317WBA6</accession>
<keyword evidence="2" id="KW-1185">Reference proteome</keyword>
<reference evidence="1 2" key="1">
    <citation type="submission" date="2016-12" db="EMBL/GenBank/DDBJ databases">
        <title>The genomes of Aspergillus section Nigri reveals drivers in fungal speciation.</title>
        <authorList>
            <consortium name="DOE Joint Genome Institute"/>
            <person name="Vesth T.C."/>
            <person name="Nybo J."/>
            <person name="Theobald S."/>
            <person name="Brandl J."/>
            <person name="Frisvad J.C."/>
            <person name="Nielsen K.F."/>
            <person name="Lyhne E.K."/>
            <person name="Kogle M.E."/>
            <person name="Kuo A."/>
            <person name="Riley R."/>
            <person name="Clum A."/>
            <person name="Nolan M."/>
            <person name="Lipzen A."/>
            <person name="Salamov A."/>
            <person name="Henrissat B."/>
            <person name="Wiebenga A."/>
            <person name="De Vries R.P."/>
            <person name="Grigoriev I.V."/>
            <person name="Mortensen U.H."/>
            <person name="Andersen M.R."/>
            <person name="Baker S.E."/>
        </authorList>
    </citation>
    <scope>NUCLEOTIDE SEQUENCE [LARGE SCALE GENOMIC DNA]</scope>
    <source>
        <strain evidence="1 2">CBS 117.55</strain>
    </source>
</reference>
<dbReference type="GeneID" id="37065343"/>
<name>A0A317WBA6_9EURO</name>